<dbReference type="NCBIfam" id="TIGR00045">
    <property type="entry name" value="glycerate kinase"/>
    <property type="match status" value="1"/>
</dbReference>
<dbReference type="InterPro" id="IPR004381">
    <property type="entry name" value="Glycerate_kinase"/>
</dbReference>
<dbReference type="InterPro" id="IPR018193">
    <property type="entry name" value="Glyc_kinase_flavodox-like_fold"/>
</dbReference>
<dbReference type="Gene3D" id="3.40.50.10350">
    <property type="entry name" value="Glycerate kinase, domain 1"/>
    <property type="match status" value="1"/>
</dbReference>
<proteinExistence type="inferred from homology"/>
<feature type="region of interest" description="Disordered" evidence="5">
    <location>
        <begin position="86"/>
        <end position="110"/>
    </location>
</feature>
<dbReference type="PIRSF" id="PIRSF006078">
    <property type="entry name" value="GlxK"/>
    <property type="match status" value="1"/>
</dbReference>
<evidence type="ECO:0000256" key="2">
    <source>
        <dbReference type="ARBA" id="ARBA00022679"/>
    </source>
</evidence>
<dbReference type="EMBL" id="CP162511">
    <property type="protein sequence ID" value="XDI06294.1"/>
    <property type="molecule type" value="Genomic_DNA"/>
</dbReference>
<reference evidence="6" key="1">
    <citation type="submission" date="2024-05" db="EMBL/GenBank/DDBJ databases">
        <title>Herbiconiux sp. A18JL235.</title>
        <authorList>
            <person name="Zhang G."/>
        </authorList>
    </citation>
    <scope>NUCLEOTIDE SEQUENCE</scope>
    <source>
        <strain evidence="6">A18JL235</strain>
    </source>
</reference>
<feature type="compositionally biased region" description="Basic and acidic residues" evidence="5">
    <location>
        <begin position="93"/>
        <end position="103"/>
    </location>
</feature>
<sequence>MQLRVVIAPDSFKGTATAVEAAEAIAAGWLEVRPGDSLRCVPMADGGEGVLDTFERARPDSVRRPVVVTGPDDRVATSSWLWLPGEHTASDAPDARSDSDAHPHPLGGTGVVELANTSGITMMAGLRPLEAHSVGFGQAVRAALDAGVDRLVLGIGSSASSDGGAGLLQALGCALLRADGTPIFTGNGALAELDRVDFSTMHQLPPGGVVVLSDVTSPLLGRSGAVAVFGEQKGVTEALAPAAEARLAHFGSIVAAARGIDPSTPGAGAAGGVGFGLLAWGAELRGGASAVAELVGLRDAIAEADAVVTGEGRYDGQSESGKVAGHLRQLAADAGARAYLAVGLLAADPTGFDAAVSLSELAGSAEAARADPLTWLRVAGARLAATIEPSA</sequence>
<dbReference type="Pfam" id="PF02595">
    <property type="entry name" value="Gly_kinase"/>
    <property type="match status" value="1"/>
</dbReference>
<organism evidence="6">
    <name type="scientific">Herbiconiux sp. A18JL235</name>
    <dbReference type="NCBI Taxonomy" id="3152363"/>
    <lineage>
        <taxon>Bacteria</taxon>
        <taxon>Bacillati</taxon>
        <taxon>Actinomycetota</taxon>
        <taxon>Actinomycetes</taxon>
        <taxon>Micrococcales</taxon>
        <taxon>Microbacteriaceae</taxon>
        <taxon>Herbiconiux</taxon>
    </lineage>
</organism>
<dbReference type="PANTHER" id="PTHR21599">
    <property type="entry name" value="GLYCERATE KINASE"/>
    <property type="match status" value="1"/>
</dbReference>
<name>A0AB39BJ77_9MICO</name>
<protein>
    <submittedName>
        <fullName evidence="6">Glycerate kinase</fullName>
    </submittedName>
</protein>
<dbReference type="InterPro" id="IPR036129">
    <property type="entry name" value="Glycerate_kinase_sf"/>
</dbReference>
<gene>
    <name evidence="6" type="ORF">ABFY20_04135</name>
</gene>
<evidence type="ECO:0000256" key="4">
    <source>
        <dbReference type="PIRNR" id="PIRNR006078"/>
    </source>
</evidence>
<dbReference type="InterPro" id="IPR018197">
    <property type="entry name" value="Glycerate_kinase_RE-like"/>
</dbReference>
<evidence type="ECO:0000256" key="5">
    <source>
        <dbReference type="SAM" id="MobiDB-lite"/>
    </source>
</evidence>
<evidence type="ECO:0000256" key="1">
    <source>
        <dbReference type="ARBA" id="ARBA00006284"/>
    </source>
</evidence>
<dbReference type="AlphaFoldDB" id="A0AB39BJ77"/>
<evidence type="ECO:0000256" key="3">
    <source>
        <dbReference type="ARBA" id="ARBA00022777"/>
    </source>
</evidence>
<dbReference type="SUPFAM" id="SSF110738">
    <property type="entry name" value="Glycerate kinase I"/>
    <property type="match status" value="1"/>
</dbReference>
<evidence type="ECO:0000313" key="6">
    <source>
        <dbReference type="EMBL" id="XDI06294.1"/>
    </source>
</evidence>
<dbReference type="GO" id="GO:0008887">
    <property type="term" value="F:glycerate kinase activity"/>
    <property type="evidence" value="ECO:0007669"/>
    <property type="project" value="UniProtKB-UniRule"/>
</dbReference>
<dbReference type="GO" id="GO:0031388">
    <property type="term" value="P:organic acid phosphorylation"/>
    <property type="evidence" value="ECO:0007669"/>
    <property type="project" value="UniProtKB-UniRule"/>
</dbReference>
<dbReference type="RefSeq" id="WP_368498677.1">
    <property type="nucleotide sequence ID" value="NZ_CP162511.1"/>
</dbReference>
<comment type="similarity">
    <text evidence="1 4">Belongs to the glycerate kinase type-1 family.</text>
</comment>
<accession>A0AB39BJ77</accession>
<keyword evidence="3 4" id="KW-0418">Kinase</keyword>
<dbReference type="PANTHER" id="PTHR21599:SF0">
    <property type="entry name" value="GLYCERATE KINASE"/>
    <property type="match status" value="1"/>
</dbReference>
<dbReference type="Gene3D" id="3.90.1510.10">
    <property type="entry name" value="Glycerate kinase, domain 2"/>
    <property type="match status" value="1"/>
</dbReference>
<keyword evidence="2 4" id="KW-0808">Transferase</keyword>